<dbReference type="PANTHER" id="PTHR30065">
    <property type="entry name" value="FLAGELLAR BIOSYNTHETIC PROTEIN FLIR"/>
    <property type="match status" value="1"/>
</dbReference>
<evidence type="ECO:0000313" key="12">
    <source>
        <dbReference type="Proteomes" id="UP000183900"/>
    </source>
</evidence>
<keyword evidence="7 10" id="KW-0472">Membrane</keyword>
<keyword evidence="12" id="KW-1185">Reference proteome</keyword>
<feature type="transmembrane region" description="Helical" evidence="10">
    <location>
        <begin position="216"/>
        <end position="239"/>
    </location>
</feature>
<dbReference type="Pfam" id="PF01311">
    <property type="entry name" value="Bac_export_1"/>
    <property type="match status" value="1"/>
</dbReference>
<evidence type="ECO:0000256" key="5">
    <source>
        <dbReference type="ARBA" id="ARBA00022692"/>
    </source>
</evidence>
<comment type="function">
    <text evidence="1 10">Role in flagellar biosynthesis.</text>
</comment>
<dbReference type="RefSeq" id="WP_055453859.1">
    <property type="nucleotide sequence ID" value="NZ_CYHE01000001.1"/>
</dbReference>
<name>A0A0K6HL07_9HYPH</name>
<feature type="transmembrane region" description="Helical" evidence="10">
    <location>
        <begin position="12"/>
        <end position="29"/>
    </location>
</feature>
<evidence type="ECO:0000256" key="6">
    <source>
        <dbReference type="ARBA" id="ARBA00022989"/>
    </source>
</evidence>
<keyword evidence="11" id="KW-0969">Cilium</keyword>
<evidence type="ECO:0000256" key="8">
    <source>
        <dbReference type="ARBA" id="ARBA00023143"/>
    </source>
</evidence>
<feature type="transmembrane region" description="Helical" evidence="10">
    <location>
        <begin position="181"/>
        <end position="204"/>
    </location>
</feature>
<evidence type="ECO:0000313" key="11">
    <source>
        <dbReference type="EMBL" id="CUA91737.1"/>
    </source>
</evidence>
<dbReference type="GO" id="GO:0005886">
    <property type="term" value="C:plasma membrane"/>
    <property type="evidence" value="ECO:0007669"/>
    <property type="project" value="UniProtKB-SubCell"/>
</dbReference>
<evidence type="ECO:0000256" key="2">
    <source>
        <dbReference type="ARBA" id="ARBA00009772"/>
    </source>
</evidence>
<sequence length="257" mass="27558">MTIQLSFLPEMAAVFMLMFARLGTLMMLLPSFSERSIPMRLRLTLALALTLLLYPMASRLYPAGLTGNLNRFGVMLAGEFIIGFAVGLCGRMITAALTTAGVIIANQTGLSFALGSDVTNAGQQGALIGNYLSILAVTLIFTTDTHYLMIAALHDSFSLFPPGVVLPVGDFARMAQETVSGVFSIAMRISAPFIVVGLVFYFGLGLLNKLMPQMQIFFISAPVGIAIGILLLYALLIAIMNKYLAYFTEAIGKFTGG</sequence>
<feature type="transmembrane region" description="Helical" evidence="10">
    <location>
        <begin position="41"/>
        <end position="61"/>
    </location>
</feature>
<evidence type="ECO:0000256" key="1">
    <source>
        <dbReference type="ARBA" id="ARBA00002578"/>
    </source>
</evidence>
<dbReference type="GO" id="GO:0006605">
    <property type="term" value="P:protein targeting"/>
    <property type="evidence" value="ECO:0007669"/>
    <property type="project" value="UniProtKB-UniRule"/>
</dbReference>
<keyword evidence="11" id="KW-0282">Flagellum</keyword>
<reference evidence="12" key="1">
    <citation type="submission" date="2015-08" db="EMBL/GenBank/DDBJ databases">
        <authorList>
            <person name="Varghese N."/>
        </authorList>
    </citation>
    <scope>NUCLEOTIDE SEQUENCE [LARGE SCALE GENOMIC DNA]</scope>
    <source>
        <strain evidence="12">DSM 23407</strain>
    </source>
</reference>
<dbReference type="InterPro" id="IPR006303">
    <property type="entry name" value="FliR"/>
</dbReference>
<keyword evidence="8 10" id="KW-0975">Bacterial flagellum</keyword>
<evidence type="ECO:0000256" key="9">
    <source>
        <dbReference type="NCBIfam" id="TIGR01400"/>
    </source>
</evidence>
<keyword evidence="5 10" id="KW-0812">Transmembrane</keyword>
<dbReference type="InterPro" id="IPR002010">
    <property type="entry name" value="T3SS_IM_R"/>
</dbReference>
<feature type="transmembrane region" description="Helical" evidence="10">
    <location>
        <begin position="81"/>
        <end position="104"/>
    </location>
</feature>
<keyword evidence="11" id="KW-0966">Cell projection</keyword>
<protein>
    <recommendedName>
        <fullName evidence="3 9">Flagellar biosynthetic protein FliR</fullName>
    </recommendedName>
</protein>
<accession>A0A0K6HL07</accession>
<dbReference type="GO" id="GO:0044780">
    <property type="term" value="P:bacterial-type flagellum assembly"/>
    <property type="evidence" value="ECO:0007669"/>
    <property type="project" value="UniProtKB-UniRule"/>
</dbReference>
<dbReference type="PRINTS" id="PR00953">
    <property type="entry name" value="TYPE3IMRPROT"/>
</dbReference>
<feature type="transmembrane region" description="Helical" evidence="10">
    <location>
        <begin position="125"/>
        <end position="141"/>
    </location>
</feature>
<dbReference type="PANTHER" id="PTHR30065:SF8">
    <property type="entry name" value="FLAGELLAR BIOSYNTHETIC PROTEIN FLIR"/>
    <property type="match status" value="1"/>
</dbReference>
<keyword evidence="6 10" id="KW-1133">Transmembrane helix</keyword>
<dbReference type="OrthoDB" id="9779817at2"/>
<dbReference type="NCBIfam" id="TIGR01400">
    <property type="entry name" value="fliR"/>
    <property type="match status" value="1"/>
</dbReference>
<evidence type="ECO:0000256" key="10">
    <source>
        <dbReference type="RuleBase" id="RU362071"/>
    </source>
</evidence>
<evidence type="ECO:0000256" key="4">
    <source>
        <dbReference type="ARBA" id="ARBA00022475"/>
    </source>
</evidence>
<dbReference type="Proteomes" id="UP000183900">
    <property type="component" value="Unassembled WGS sequence"/>
</dbReference>
<organism evidence="11 12">
    <name type="scientific">Pannonibacter indicus</name>
    <dbReference type="NCBI Taxonomy" id="466044"/>
    <lineage>
        <taxon>Bacteria</taxon>
        <taxon>Pseudomonadati</taxon>
        <taxon>Pseudomonadota</taxon>
        <taxon>Alphaproteobacteria</taxon>
        <taxon>Hyphomicrobiales</taxon>
        <taxon>Stappiaceae</taxon>
        <taxon>Pannonibacter</taxon>
    </lineage>
</organism>
<comment type="subcellular location">
    <subcellularLocation>
        <location evidence="10">Cell membrane</location>
        <topology evidence="10">Multi-pass membrane protein</topology>
    </subcellularLocation>
    <subcellularLocation>
        <location evidence="10">Bacterial flagellum basal body</location>
    </subcellularLocation>
</comment>
<dbReference type="EMBL" id="CYHE01000001">
    <property type="protein sequence ID" value="CUA91737.1"/>
    <property type="molecule type" value="Genomic_DNA"/>
</dbReference>
<evidence type="ECO:0000256" key="7">
    <source>
        <dbReference type="ARBA" id="ARBA00023136"/>
    </source>
</evidence>
<proteinExistence type="inferred from homology"/>
<dbReference type="AlphaFoldDB" id="A0A0K6HL07"/>
<gene>
    <name evidence="11" type="ORF">Ga0061067_10160</name>
</gene>
<evidence type="ECO:0000256" key="3">
    <source>
        <dbReference type="ARBA" id="ARBA00021717"/>
    </source>
</evidence>
<keyword evidence="4 10" id="KW-1003">Cell membrane</keyword>
<dbReference type="GO" id="GO:0009425">
    <property type="term" value="C:bacterial-type flagellum basal body"/>
    <property type="evidence" value="ECO:0007669"/>
    <property type="project" value="UniProtKB-SubCell"/>
</dbReference>
<comment type="similarity">
    <text evidence="2 10">Belongs to the FliR/MopE/SpaR family.</text>
</comment>